<dbReference type="EMBL" id="FNGV01000010">
    <property type="protein sequence ID" value="SDM54863.1"/>
    <property type="molecule type" value="Genomic_DNA"/>
</dbReference>
<name>A0A1G9U4X0_9FLAO</name>
<accession>A0A1G9U4X0</accession>
<dbReference type="SUPFAM" id="SSF56601">
    <property type="entry name" value="beta-lactamase/transpeptidase-like"/>
    <property type="match status" value="1"/>
</dbReference>
<protein>
    <submittedName>
        <fullName evidence="2">CubicO group peptidase, beta-lactamase class C family</fullName>
    </submittedName>
</protein>
<evidence type="ECO:0000313" key="2">
    <source>
        <dbReference type="EMBL" id="SDM54863.1"/>
    </source>
</evidence>
<feature type="domain" description="Beta-lactamase-related" evidence="1">
    <location>
        <begin position="64"/>
        <end position="395"/>
    </location>
</feature>
<sequence>MIGCIRLKNLDGETTSCAMHQFEKTHLLNYSIMNYKYVIIMLFTLFGSSLSYGQQMDQTKKKVDSLFKKEVQRKNVHNAFLTVYSGKLDIEWNYFGGNFNDGTPVSVKNPFLSTSIAKTFTATLIMQLQEIGKLNVDDRLAEYLSSDILNGIHTYQGVDYSREVRIKHLLQHTSGIPDYFEDAPTSGPTFMELLFADTDRIWTPKETIDFAKSKLTPHFPPGKGYHYSDTEYVLLGLLIEELTGKRLHEVLFEKIIEPLSMEHTYMNLHSKPIDATTGALAEFYADDIEVGHFKSLSADWGGGGLVTTSNDLLKFHKGLKEGVLLSKSSLRQMQKWTNESFGLKYGYGLRKFELKKLYPVLYKYTLIGHSGSSGAFMYYCPEMDVYLTGTFNQTAYQKKHVVFMIQVLSHIKKLSKIKKKSNEG</sequence>
<dbReference type="InterPro" id="IPR012338">
    <property type="entry name" value="Beta-lactam/transpept-like"/>
</dbReference>
<organism evidence="2 3">
    <name type="scientific">Kriegella aquimaris</name>
    <dbReference type="NCBI Taxonomy" id="192904"/>
    <lineage>
        <taxon>Bacteria</taxon>
        <taxon>Pseudomonadati</taxon>
        <taxon>Bacteroidota</taxon>
        <taxon>Flavobacteriia</taxon>
        <taxon>Flavobacteriales</taxon>
        <taxon>Flavobacteriaceae</taxon>
        <taxon>Kriegella</taxon>
    </lineage>
</organism>
<proteinExistence type="predicted"/>
<dbReference type="PANTHER" id="PTHR46825">
    <property type="entry name" value="D-ALANYL-D-ALANINE-CARBOXYPEPTIDASE/ENDOPEPTIDASE AMPH"/>
    <property type="match status" value="1"/>
</dbReference>
<reference evidence="2 3" key="1">
    <citation type="submission" date="2016-10" db="EMBL/GenBank/DDBJ databases">
        <authorList>
            <person name="de Groot N.N."/>
        </authorList>
    </citation>
    <scope>NUCLEOTIDE SEQUENCE [LARGE SCALE GENOMIC DNA]</scope>
    <source>
        <strain evidence="2 3">DSM 19886</strain>
    </source>
</reference>
<evidence type="ECO:0000313" key="3">
    <source>
        <dbReference type="Proteomes" id="UP000199440"/>
    </source>
</evidence>
<dbReference type="InterPro" id="IPR001466">
    <property type="entry name" value="Beta-lactam-related"/>
</dbReference>
<dbReference type="Proteomes" id="UP000199440">
    <property type="component" value="Unassembled WGS sequence"/>
</dbReference>
<gene>
    <name evidence="2" type="ORF">SAMN04488514_110114</name>
</gene>
<dbReference type="Pfam" id="PF00144">
    <property type="entry name" value="Beta-lactamase"/>
    <property type="match status" value="1"/>
</dbReference>
<evidence type="ECO:0000259" key="1">
    <source>
        <dbReference type="Pfam" id="PF00144"/>
    </source>
</evidence>
<dbReference type="STRING" id="192904.SAMN04488514_110114"/>
<keyword evidence="3" id="KW-1185">Reference proteome</keyword>
<dbReference type="Gene3D" id="3.40.710.10">
    <property type="entry name" value="DD-peptidase/beta-lactamase superfamily"/>
    <property type="match status" value="1"/>
</dbReference>
<dbReference type="OrthoDB" id="9793489at2"/>
<dbReference type="InterPro" id="IPR050491">
    <property type="entry name" value="AmpC-like"/>
</dbReference>
<dbReference type="PANTHER" id="PTHR46825:SF9">
    <property type="entry name" value="BETA-LACTAMASE-RELATED DOMAIN-CONTAINING PROTEIN"/>
    <property type="match status" value="1"/>
</dbReference>
<dbReference type="AlphaFoldDB" id="A0A1G9U4X0"/>